<dbReference type="InterPro" id="IPR011083">
    <property type="entry name" value="Phage_tail_collar_dom"/>
</dbReference>
<feature type="domain" description="Phage tail collar" evidence="1">
    <location>
        <begin position="1"/>
        <end position="54"/>
    </location>
</feature>
<dbReference type="Proteomes" id="UP000030302">
    <property type="component" value="Chromosome"/>
</dbReference>
<evidence type="ECO:0000313" key="3">
    <source>
        <dbReference type="Proteomes" id="UP000030302"/>
    </source>
</evidence>
<dbReference type="KEGG" id="care:LT85_2437"/>
<reference evidence="3" key="1">
    <citation type="journal article" date="2014" name="Soil Biol. Biochem.">
        <title>Structure and function of bacterial communities in ageing soils: Insights from the Mendocino ecological staircase.</title>
        <authorList>
            <person name="Uroz S."/>
            <person name="Tech J.J."/>
            <person name="Sawaya N.A."/>
            <person name="Frey-Klett P."/>
            <person name="Leveau J.H.J."/>
        </authorList>
    </citation>
    <scope>NUCLEOTIDE SEQUENCE [LARGE SCALE GENOMIC DNA]</scope>
    <source>
        <strain evidence="3">Cal35</strain>
    </source>
</reference>
<evidence type="ECO:0000313" key="2">
    <source>
        <dbReference type="EMBL" id="AIY41595.1"/>
    </source>
</evidence>
<dbReference type="STRING" id="279058.LT85_2437"/>
<dbReference type="Pfam" id="PF07484">
    <property type="entry name" value="Collar"/>
    <property type="match status" value="1"/>
</dbReference>
<accession>A0A0A1FCT1</accession>
<dbReference type="AlphaFoldDB" id="A0A0A1FCT1"/>
<sequence length="168" mass="17334">MLTGFNFAPRGFALCNGQLLPINQNAALFSLLGVMYGGNGQTTFALPNLQGRAPLHTGPSVDPAWQPSPYVQGQPTGVETVTLLQSQMPQHNHLANASTTAGSVKNPTNALYGGSGSEAIYATAAGPQVTLAPSTLSSSGGSGPHQNMQPCLVLNFNIALTGIFPSRN</sequence>
<keyword evidence="3" id="KW-1185">Reference proteome</keyword>
<dbReference type="EMBL" id="CP009962">
    <property type="protein sequence ID" value="AIY41595.1"/>
    <property type="molecule type" value="Genomic_DNA"/>
</dbReference>
<dbReference type="RefSeq" id="WP_253273723.1">
    <property type="nucleotide sequence ID" value="NZ_CP009962.1"/>
</dbReference>
<protein>
    <submittedName>
        <fullName evidence="2">Microcystin dependent protein</fullName>
    </submittedName>
</protein>
<dbReference type="InterPro" id="IPR037053">
    <property type="entry name" value="Phage_tail_collar_dom_sf"/>
</dbReference>
<proteinExistence type="predicted"/>
<organism evidence="2 3">
    <name type="scientific">Collimonas arenae</name>
    <dbReference type="NCBI Taxonomy" id="279058"/>
    <lineage>
        <taxon>Bacteria</taxon>
        <taxon>Pseudomonadati</taxon>
        <taxon>Pseudomonadota</taxon>
        <taxon>Betaproteobacteria</taxon>
        <taxon>Burkholderiales</taxon>
        <taxon>Oxalobacteraceae</taxon>
        <taxon>Collimonas</taxon>
    </lineage>
</organism>
<dbReference type="SUPFAM" id="SSF88874">
    <property type="entry name" value="Receptor-binding domain of short tail fibre protein gp12"/>
    <property type="match status" value="1"/>
</dbReference>
<name>A0A0A1FCT1_9BURK</name>
<dbReference type="Gene3D" id="3.90.1340.10">
    <property type="entry name" value="Phage tail collar domain"/>
    <property type="match status" value="1"/>
</dbReference>
<gene>
    <name evidence="2" type="ORF">LT85_2437</name>
</gene>
<evidence type="ECO:0000259" key="1">
    <source>
        <dbReference type="Pfam" id="PF07484"/>
    </source>
</evidence>
<dbReference type="HOGENOM" id="CLU_087872_1_1_4"/>